<dbReference type="AlphaFoldDB" id="A0A0E9W6R9"/>
<name>A0A0E9W6R9_ANGAN</name>
<proteinExistence type="predicted"/>
<evidence type="ECO:0000313" key="1">
    <source>
        <dbReference type="EMBL" id="JAH86006.1"/>
    </source>
</evidence>
<sequence length="30" mass="3521">MCVKHVTSFPIQCKPNTLMLLREDRTVQMT</sequence>
<reference evidence="1" key="2">
    <citation type="journal article" date="2015" name="Fish Shellfish Immunol.">
        <title>Early steps in the European eel (Anguilla anguilla)-Vibrio vulnificus interaction in the gills: Role of the RtxA13 toxin.</title>
        <authorList>
            <person name="Callol A."/>
            <person name="Pajuelo D."/>
            <person name="Ebbesson L."/>
            <person name="Teles M."/>
            <person name="MacKenzie S."/>
            <person name="Amaro C."/>
        </authorList>
    </citation>
    <scope>NUCLEOTIDE SEQUENCE</scope>
</reference>
<protein>
    <submittedName>
        <fullName evidence="1">Uncharacterized protein</fullName>
    </submittedName>
</protein>
<reference evidence="1" key="1">
    <citation type="submission" date="2014-11" db="EMBL/GenBank/DDBJ databases">
        <authorList>
            <person name="Amaro Gonzalez C."/>
        </authorList>
    </citation>
    <scope>NUCLEOTIDE SEQUENCE</scope>
</reference>
<accession>A0A0E9W6R9</accession>
<organism evidence="1">
    <name type="scientific">Anguilla anguilla</name>
    <name type="common">European freshwater eel</name>
    <name type="synonym">Muraena anguilla</name>
    <dbReference type="NCBI Taxonomy" id="7936"/>
    <lineage>
        <taxon>Eukaryota</taxon>
        <taxon>Metazoa</taxon>
        <taxon>Chordata</taxon>
        <taxon>Craniata</taxon>
        <taxon>Vertebrata</taxon>
        <taxon>Euteleostomi</taxon>
        <taxon>Actinopterygii</taxon>
        <taxon>Neopterygii</taxon>
        <taxon>Teleostei</taxon>
        <taxon>Anguilliformes</taxon>
        <taxon>Anguillidae</taxon>
        <taxon>Anguilla</taxon>
    </lineage>
</organism>
<dbReference type="EMBL" id="GBXM01022571">
    <property type="protein sequence ID" value="JAH86006.1"/>
    <property type="molecule type" value="Transcribed_RNA"/>
</dbReference>